<dbReference type="PROSITE" id="PS00794">
    <property type="entry name" value="HPPK"/>
    <property type="match status" value="1"/>
</dbReference>
<reference evidence="15" key="1">
    <citation type="journal article" date="2019" name="Int. J. Syst. Evol. Microbiol.">
        <title>The Global Catalogue of Microorganisms (GCM) 10K type strain sequencing project: providing services to taxonomists for standard genome sequencing and annotation.</title>
        <authorList>
            <consortium name="The Broad Institute Genomics Platform"/>
            <consortium name="The Broad Institute Genome Sequencing Center for Infectious Disease"/>
            <person name="Wu L."/>
            <person name="Ma J."/>
        </authorList>
    </citation>
    <scope>NUCLEOTIDE SEQUENCE [LARGE SCALE GENOMIC DNA]</scope>
    <source>
        <strain evidence="15">KCTC 42964</strain>
    </source>
</reference>
<organism evidence="14 15">
    <name type="scientific">Marinibaculum pumilum</name>
    <dbReference type="NCBI Taxonomy" id="1766165"/>
    <lineage>
        <taxon>Bacteria</taxon>
        <taxon>Pseudomonadati</taxon>
        <taxon>Pseudomonadota</taxon>
        <taxon>Alphaproteobacteria</taxon>
        <taxon>Rhodospirillales</taxon>
        <taxon>Rhodospirillaceae</taxon>
        <taxon>Marinibaculum</taxon>
    </lineage>
</organism>
<dbReference type="InterPro" id="IPR000550">
    <property type="entry name" value="Hppk"/>
</dbReference>
<evidence type="ECO:0000256" key="7">
    <source>
        <dbReference type="ARBA" id="ARBA00022777"/>
    </source>
</evidence>
<evidence type="ECO:0000256" key="4">
    <source>
        <dbReference type="ARBA" id="ARBA00016218"/>
    </source>
</evidence>
<protein>
    <recommendedName>
        <fullName evidence="4">2-amino-4-hydroxy-6-hydroxymethyldihydropteridine pyrophosphokinase</fullName>
        <ecNumber evidence="3">2.7.6.3</ecNumber>
    </recommendedName>
    <alternativeName>
        <fullName evidence="11">6-hydroxymethyl-7,8-dihydropterin pyrophosphokinase</fullName>
    </alternativeName>
    <alternativeName>
        <fullName evidence="12">7,8-dihydro-6-hydroxymethylpterin-pyrophosphokinase</fullName>
    </alternativeName>
</protein>
<dbReference type="EC" id="2.7.6.3" evidence="3"/>
<dbReference type="Gene3D" id="3.30.70.560">
    <property type="entry name" value="7,8-Dihydro-6-hydroxymethylpterin-pyrophosphokinase HPPK"/>
    <property type="match status" value="1"/>
</dbReference>
<dbReference type="EMBL" id="JBHRTR010000020">
    <property type="protein sequence ID" value="MFC3227240.1"/>
    <property type="molecule type" value="Genomic_DNA"/>
</dbReference>
<keyword evidence="6" id="KW-0547">Nucleotide-binding</keyword>
<keyword evidence="8" id="KW-0067">ATP-binding</keyword>
<dbReference type="Proteomes" id="UP001595528">
    <property type="component" value="Unassembled WGS sequence"/>
</dbReference>
<name>A0ABV7KY36_9PROT</name>
<dbReference type="GO" id="GO:0003848">
    <property type="term" value="F:2-amino-4-hydroxy-6-hydroxymethyldihydropteridine diphosphokinase activity"/>
    <property type="evidence" value="ECO:0007669"/>
    <property type="project" value="UniProtKB-EC"/>
</dbReference>
<evidence type="ECO:0000256" key="2">
    <source>
        <dbReference type="ARBA" id="ARBA00005810"/>
    </source>
</evidence>
<dbReference type="InterPro" id="IPR035907">
    <property type="entry name" value="Hppk_sf"/>
</dbReference>
<keyword evidence="7" id="KW-0418">Kinase</keyword>
<dbReference type="SUPFAM" id="SSF55083">
    <property type="entry name" value="6-hydroxymethyl-7,8-dihydropterin pyrophosphokinase, HPPK"/>
    <property type="match status" value="1"/>
</dbReference>
<evidence type="ECO:0000313" key="14">
    <source>
        <dbReference type="EMBL" id="MFC3227240.1"/>
    </source>
</evidence>
<evidence type="ECO:0000256" key="12">
    <source>
        <dbReference type="ARBA" id="ARBA00033413"/>
    </source>
</evidence>
<keyword evidence="15" id="KW-1185">Reference proteome</keyword>
<evidence type="ECO:0000256" key="11">
    <source>
        <dbReference type="ARBA" id="ARBA00029766"/>
    </source>
</evidence>
<dbReference type="NCBIfam" id="TIGR01498">
    <property type="entry name" value="folK"/>
    <property type="match status" value="1"/>
</dbReference>
<sequence>MGEPAVRAYIALGANLGDPRAAMAAAVRRLAADPAIDLAAVAPLYRTAPVGGPDQPAFLNSVVAIDTTLPPDALLTRLQALEAEAGRVRREHWGPRVLDLDLLLHGERIMDTPRLTLPHPQLHERRFVLVPLADIAADVRHPVRGRSMTDLLAALPAAPGDVVPEAVDWLDGN</sequence>
<dbReference type="PANTHER" id="PTHR43071:SF1">
    <property type="entry name" value="2-AMINO-4-HYDROXY-6-HYDROXYMETHYLDIHYDROPTERIDINE PYROPHOSPHOKINASE"/>
    <property type="match status" value="1"/>
</dbReference>
<evidence type="ECO:0000256" key="10">
    <source>
        <dbReference type="ARBA" id="ARBA00029409"/>
    </source>
</evidence>
<evidence type="ECO:0000256" key="6">
    <source>
        <dbReference type="ARBA" id="ARBA00022741"/>
    </source>
</evidence>
<evidence type="ECO:0000313" key="15">
    <source>
        <dbReference type="Proteomes" id="UP001595528"/>
    </source>
</evidence>
<evidence type="ECO:0000256" key="5">
    <source>
        <dbReference type="ARBA" id="ARBA00022679"/>
    </source>
</evidence>
<proteinExistence type="inferred from homology"/>
<accession>A0ABV7KY36</accession>
<dbReference type="CDD" id="cd00483">
    <property type="entry name" value="HPPK"/>
    <property type="match status" value="1"/>
</dbReference>
<keyword evidence="9" id="KW-0289">Folate biosynthesis</keyword>
<comment type="function">
    <text evidence="10">Catalyzes the transfer of pyrophosphate from adenosine triphosphate (ATP) to 6-hydroxymethyl-7,8-dihydropterin, an enzymatic step in folate biosynthesis pathway.</text>
</comment>
<dbReference type="Pfam" id="PF01288">
    <property type="entry name" value="HPPK"/>
    <property type="match status" value="1"/>
</dbReference>
<feature type="domain" description="7,8-dihydro-6-hydroxymethylpterin-pyrophosphokinase" evidence="13">
    <location>
        <begin position="92"/>
        <end position="103"/>
    </location>
</feature>
<keyword evidence="5 14" id="KW-0808">Transferase</keyword>
<evidence type="ECO:0000256" key="8">
    <source>
        <dbReference type="ARBA" id="ARBA00022840"/>
    </source>
</evidence>
<evidence type="ECO:0000256" key="3">
    <source>
        <dbReference type="ARBA" id="ARBA00013253"/>
    </source>
</evidence>
<gene>
    <name evidence="14" type="primary">folK</name>
    <name evidence="14" type="ORF">ACFOGJ_08375</name>
</gene>
<evidence type="ECO:0000256" key="1">
    <source>
        <dbReference type="ARBA" id="ARBA00005051"/>
    </source>
</evidence>
<dbReference type="RefSeq" id="WP_379899402.1">
    <property type="nucleotide sequence ID" value="NZ_JBHRTR010000020.1"/>
</dbReference>
<comment type="pathway">
    <text evidence="1">Cofactor biosynthesis; tetrahydrofolate biosynthesis; 2-amino-4-hydroxy-6-hydroxymethyl-7,8-dihydropteridine diphosphate from 7,8-dihydroneopterin triphosphate: step 4/4.</text>
</comment>
<evidence type="ECO:0000256" key="9">
    <source>
        <dbReference type="ARBA" id="ARBA00022909"/>
    </source>
</evidence>
<comment type="similarity">
    <text evidence="2">Belongs to the HPPK family.</text>
</comment>
<comment type="caution">
    <text evidence="14">The sequence shown here is derived from an EMBL/GenBank/DDBJ whole genome shotgun (WGS) entry which is preliminary data.</text>
</comment>
<dbReference type="PANTHER" id="PTHR43071">
    <property type="entry name" value="2-AMINO-4-HYDROXY-6-HYDROXYMETHYLDIHYDROPTERIDINE PYROPHOSPHOKINASE"/>
    <property type="match status" value="1"/>
</dbReference>
<evidence type="ECO:0000259" key="13">
    <source>
        <dbReference type="PROSITE" id="PS00794"/>
    </source>
</evidence>